<name>A0AC61QSB2_9BACT</name>
<comment type="caution">
    <text evidence="1">The sequence shown here is derived from an EMBL/GenBank/DDBJ whole genome shotgun (WGS) entry which is preliminary data.</text>
</comment>
<sequence length="786" mass="88896">MPRHLILHILFLLCLVQRSIAQISETVYNTDSGVSHWIVSDILQDSKGFIWFSTWNGLNRFDGYEFRQVKSYPGDGADICSEVIRQMALDETGNIICITEDGFFKLDARTYRLTSGFGKSKYIFPKNTCPVSFRDREGNLWQVGRYGVTKASSAEHPAQLVEDTEGVQARAFLLDKGSRLWLATKEDECIRLYNRSRRLVGYLGRDGRFHREKTPFGYRAYSMMQARNGDIWIGCKPGALLRLRSRHDGTYEIKELGKEELPCNVIYHIVDDSAGRLWFATFGGGVACIEYPALEEPSFVTFPMKDIADGKVKVRRIYPTHSGNIVCATTNGLILGIVDKKDLRKTVFRRLVRNGNDEGSLAGNALMDVVGDKAGRIFIATENNGIDVTDEKTLFSAKPSFRHYNTANSSLTSDACHALALKDAGRLLIVSTDRVMDFSPEKDETVTYSSTFWNAESHFSEERPLQLSPDSWLFGQEQGAYIATRRSMDVPGYVPPLLFTELAVSGKRSRLDVCNTDTIVIGTDERNFSLSFATLDYTDNSEILYRTRLDSAPWSHASKDRSLTFYDLQPREHILEVQSTDRYGRWVKNTRRLLIVVKPHWYETLWARFLGWLIVVAMITGAVYTVFHVRELHRQRHELLEKYMALLDKSAGSGGNTPAKEIVEELPSDIPAADRKFLDRVKEYIEENISNSDANIDDMASFAATSRSNLNRKLRSLVGITAAQLLIDARMQRAAQLLGGDEGVEKLSVSEVAYRCGYSDSRYFARCFKQKYGVTPSCFSAESEKE</sequence>
<evidence type="ECO:0000313" key="1">
    <source>
        <dbReference type="EMBL" id="TGX83188.1"/>
    </source>
</evidence>
<dbReference type="EMBL" id="SRZC01000005">
    <property type="protein sequence ID" value="TGX83188.1"/>
    <property type="molecule type" value="Genomic_DNA"/>
</dbReference>
<evidence type="ECO:0000313" key="2">
    <source>
        <dbReference type="Proteomes" id="UP000308886"/>
    </source>
</evidence>
<proteinExistence type="predicted"/>
<keyword evidence="2" id="KW-1185">Reference proteome</keyword>
<protein>
    <submittedName>
        <fullName evidence="1">AraC family transcriptional regulator</fullName>
    </submittedName>
</protein>
<dbReference type="Proteomes" id="UP000308886">
    <property type="component" value="Unassembled WGS sequence"/>
</dbReference>
<gene>
    <name evidence="1" type="ORF">E5358_04395</name>
</gene>
<accession>A0AC61QSB2</accession>
<reference evidence="1" key="1">
    <citation type="submission" date="2019-04" db="EMBL/GenBank/DDBJ databases">
        <title>Microbes associate with the intestines of laboratory mice.</title>
        <authorList>
            <person name="Navarre W."/>
            <person name="Wong E."/>
            <person name="Huang K."/>
            <person name="Tropini C."/>
            <person name="Ng K."/>
            <person name="Yu B."/>
        </authorList>
    </citation>
    <scope>NUCLEOTIDE SEQUENCE</scope>
    <source>
        <strain evidence="1">NM73_A23</strain>
    </source>
</reference>
<organism evidence="1 2">
    <name type="scientific">Palleniella muris</name>
    <dbReference type="NCBI Taxonomy" id="3038145"/>
    <lineage>
        <taxon>Bacteria</taxon>
        <taxon>Pseudomonadati</taxon>
        <taxon>Bacteroidota</taxon>
        <taxon>Bacteroidia</taxon>
        <taxon>Bacteroidales</taxon>
        <taxon>Prevotellaceae</taxon>
        <taxon>Palleniella</taxon>
    </lineage>
</organism>